<evidence type="ECO:0000313" key="1">
    <source>
        <dbReference type="EMBL" id="KGF04891.1"/>
    </source>
</evidence>
<dbReference type="OrthoDB" id="10014037at2"/>
<protein>
    <submittedName>
        <fullName evidence="1">Uncharacterized protein</fullName>
    </submittedName>
</protein>
<name>A0A095X5D4_9FIRM</name>
<dbReference type="RefSeq" id="WP_037326691.1">
    <property type="nucleotide sequence ID" value="NZ_JRMW01000024.1"/>
</dbReference>
<dbReference type="EMBL" id="JRMW01000024">
    <property type="protein sequence ID" value="KGF04891.1"/>
    <property type="molecule type" value="Genomic_DNA"/>
</dbReference>
<accession>A0A095X5D4</accession>
<organism evidence="1 2">
    <name type="scientific">Anaerococcus lactolyticus S7-1-13</name>
    <dbReference type="NCBI Taxonomy" id="1284686"/>
    <lineage>
        <taxon>Bacteria</taxon>
        <taxon>Bacillati</taxon>
        <taxon>Bacillota</taxon>
        <taxon>Tissierellia</taxon>
        <taxon>Tissierellales</taxon>
        <taxon>Peptoniphilaceae</taxon>
        <taxon>Anaerococcus</taxon>
    </lineage>
</organism>
<sequence length="487" mass="57158">MISKYFESYLGHIFDLAEKYDSVKEKIDYIFQFFALAYDLSLREFEFLIESLYFERDEISKNKKTTALFKLGEVKDELLSLSDKGYVKIERADESDDDYYYVYDYTVEASFLYVDFMQRLSAILEKYRSAQNVVPESYLDSKNSLADLLDDLKILADDKHFLELDSNADISSYSYRFDLLIDLKKSLNKKYSDLKILSFEIAKEYYSEDDFEDALVGLIEEGRHKLEIEYTENGKKIKKALLVKEDDYEDIIEVEDLDEKIEDGEAFTHFVMLMDDFNRDHKKIKEKLRNLYEFIAPAYDLTLAEFEFCLYYTTIYSTAYDEIYDIDGYFIEDSKKIVTNLIEKGYIYSSEDGFILTEKSDAVFKHMGALFANTMEKNKADYDRLLTCVNNYYDASETLEEFTDNFAYRFSFEDFDVEEQISDEIDEYSLGVPFEKAVANLLAKKFTNPKILSLTDEGDYIEAIFITDDYKGKTLAGYLNKEGINEM</sequence>
<dbReference type="AlphaFoldDB" id="A0A095X5D4"/>
<reference evidence="1 2" key="1">
    <citation type="submission" date="2014-07" db="EMBL/GenBank/DDBJ databases">
        <authorList>
            <person name="McCorrison J."/>
            <person name="Sanka R."/>
            <person name="Torralba M."/>
            <person name="Gillis M."/>
            <person name="Haft D.H."/>
            <person name="Methe B."/>
            <person name="Sutton G."/>
            <person name="Nelson K.E."/>
        </authorList>
    </citation>
    <scope>NUCLEOTIDE SEQUENCE [LARGE SCALE GENOMIC DNA]</scope>
    <source>
        <strain evidence="1 2">S7-1-13</strain>
    </source>
</reference>
<proteinExistence type="predicted"/>
<evidence type="ECO:0000313" key="2">
    <source>
        <dbReference type="Proteomes" id="UP000029579"/>
    </source>
</evidence>
<gene>
    <name evidence="1" type="ORF">HMPREF1630_02400</name>
</gene>
<dbReference type="Proteomes" id="UP000029579">
    <property type="component" value="Unassembled WGS sequence"/>
</dbReference>
<comment type="caution">
    <text evidence="1">The sequence shown here is derived from an EMBL/GenBank/DDBJ whole genome shotgun (WGS) entry which is preliminary data.</text>
</comment>